<gene>
    <name evidence="2" type="ORF">ABEG18_11100</name>
</gene>
<dbReference type="SUPFAM" id="SSF53335">
    <property type="entry name" value="S-adenosyl-L-methionine-dependent methyltransferases"/>
    <property type="match status" value="1"/>
</dbReference>
<dbReference type="GO" id="GO:0032259">
    <property type="term" value="P:methylation"/>
    <property type="evidence" value="ECO:0007669"/>
    <property type="project" value="UniProtKB-KW"/>
</dbReference>
<dbReference type="EMBL" id="CP157484">
    <property type="protein sequence ID" value="XBO41272.1"/>
    <property type="molecule type" value="Genomic_DNA"/>
</dbReference>
<dbReference type="RefSeq" id="WP_406858122.1">
    <property type="nucleotide sequence ID" value="NZ_CP157484.1"/>
</dbReference>
<organism evidence="2">
    <name type="scientific">Alsobacter sp. KACC 23698</name>
    <dbReference type="NCBI Taxonomy" id="3149229"/>
    <lineage>
        <taxon>Bacteria</taxon>
        <taxon>Pseudomonadati</taxon>
        <taxon>Pseudomonadota</taxon>
        <taxon>Alphaproteobacteria</taxon>
        <taxon>Hyphomicrobiales</taxon>
        <taxon>Alsobacteraceae</taxon>
        <taxon>Alsobacter</taxon>
    </lineage>
</organism>
<dbReference type="PANTHER" id="PTHR43591">
    <property type="entry name" value="METHYLTRANSFERASE"/>
    <property type="match status" value="1"/>
</dbReference>
<keyword evidence="2" id="KW-0489">Methyltransferase</keyword>
<proteinExistence type="predicted"/>
<protein>
    <submittedName>
        <fullName evidence="2">Methyltransferase domain-containing protein</fullName>
    </submittedName>
</protein>
<sequence length="262" mass="28314">MSSGFSARSAEGYEQMMGRWSRKLARGFVDFAGQRPGEAILDVGCGTGSLTYTLAEMAGHGPLTGIDVAEPYLAYARSRSAGEDISFQRADATDLPFGDGAFDRALSCLVLQFTPDPAKALSEMARVVRPGGVVAACVWDSYGGMPHLRLLWDTASALGLDRDRSLFRPMSTDGEMAAAWRAEGLRDVVQDTLVMRFTFEDFDDYWSPFLGGDGPAGQFVAGLGEADCDRLRAQARHVFLSGRPDGRRSFVAAAWACRGVVM</sequence>
<dbReference type="CDD" id="cd02440">
    <property type="entry name" value="AdoMet_MTases"/>
    <property type="match status" value="1"/>
</dbReference>
<accession>A0AAU7JLK4</accession>
<name>A0AAU7JLK4_9HYPH</name>
<dbReference type="Pfam" id="PF08241">
    <property type="entry name" value="Methyltransf_11"/>
    <property type="match status" value="1"/>
</dbReference>
<dbReference type="AlphaFoldDB" id="A0AAU7JLK4"/>
<evidence type="ECO:0000259" key="1">
    <source>
        <dbReference type="Pfam" id="PF08241"/>
    </source>
</evidence>
<dbReference type="GO" id="GO:0008757">
    <property type="term" value="F:S-adenosylmethionine-dependent methyltransferase activity"/>
    <property type="evidence" value="ECO:0007669"/>
    <property type="project" value="InterPro"/>
</dbReference>
<reference evidence="2" key="1">
    <citation type="submission" date="2024-05" db="EMBL/GenBank/DDBJ databases">
        <authorList>
            <person name="Kim S."/>
            <person name="Heo J."/>
            <person name="Choi H."/>
            <person name="Choi Y."/>
            <person name="Kwon S.-W."/>
            <person name="Kim Y."/>
        </authorList>
    </citation>
    <scope>NUCLEOTIDE SEQUENCE</scope>
    <source>
        <strain evidence="2">KACC 23698</strain>
    </source>
</reference>
<evidence type="ECO:0000313" key="2">
    <source>
        <dbReference type="EMBL" id="XBO41272.1"/>
    </source>
</evidence>
<feature type="domain" description="Methyltransferase type 11" evidence="1">
    <location>
        <begin position="41"/>
        <end position="135"/>
    </location>
</feature>
<keyword evidence="2" id="KW-0808">Transferase</keyword>
<dbReference type="Gene3D" id="3.40.50.150">
    <property type="entry name" value="Vaccinia Virus protein VP39"/>
    <property type="match status" value="1"/>
</dbReference>
<dbReference type="InterPro" id="IPR029063">
    <property type="entry name" value="SAM-dependent_MTases_sf"/>
</dbReference>
<dbReference type="InterPro" id="IPR013216">
    <property type="entry name" value="Methyltransf_11"/>
</dbReference>